<dbReference type="GO" id="GO:0003677">
    <property type="term" value="F:DNA binding"/>
    <property type="evidence" value="ECO:0007669"/>
    <property type="project" value="UniProtKB-KW"/>
</dbReference>
<dbReference type="InterPro" id="IPR001387">
    <property type="entry name" value="Cro/C1-type_HTH"/>
</dbReference>
<dbReference type="PROSITE" id="PS50943">
    <property type="entry name" value="HTH_CROC1"/>
    <property type="match status" value="1"/>
</dbReference>
<dbReference type="AlphaFoldDB" id="A0A1I1SBT6"/>
<dbReference type="Pfam" id="PF01381">
    <property type="entry name" value="HTH_3"/>
    <property type="match status" value="1"/>
</dbReference>
<evidence type="ECO:0000313" key="2">
    <source>
        <dbReference type="EMBL" id="SFD43926.1"/>
    </source>
</evidence>
<protein>
    <submittedName>
        <fullName evidence="2">DNA-binding transcriptional regulator, XRE-family HTH domain</fullName>
    </submittedName>
</protein>
<organism evidence="2 3">
    <name type="scientific">Thiohalospira halophila DSM 15071</name>
    <dbReference type="NCBI Taxonomy" id="1123397"/>
    <lineage>
        <taxon>Bacteria</taxon>
        <taxon>Pseudomonadati</taxon>
        <taxon>Pseudomonadota</taxon>
        <taxon>Gammaproteobacteria</taxon>
        <taxon>Thiohalospirales</taxon>
        <taxon>Thiohalospiraceae</taxon>
        <taxon>Thiohalospira</taxon>
    </lineage>
</organism>
<dbReference type="STRING" id="1123397.SAMN05660831_01644"/>
<evidence type="ECO:0000313" key="3">
    <source>
        <dbReference type="Proteomes" id="UP000198611"/>
    </source>
</evidence>
<evidence type="ECO:0000259" key="1">
    <source>
        <dbReference type="PROSITE" id="PS50943"/>
    </source>
</evidence>
<dbReference type="RefSeq" id="WP_240308071.1">
    <property type="nucleotide sequence ID" value="NZ_FOMJ01000005.1"/>
</dbReference>
<dbReference type="SMART" id="SM00530">
    <property type="entry name" value="HTH_XRE"/>
    <property type="match status" value="1"/>
</dbReference>
<dbReference type="Proteomes" id="UP000198611">
    <property type="component" value="Unassembled WGS sequence"/>
</dbReference>
<dbReference type="CDD" id="cd00093">
    <property type="entry name" value="HTH_XRE"/>
    <property type="match status" value="1"/>
</dbReference>
<keyword evidence="2" id="KW-0238">DNA-binding</keyword>
<name>A0A1I1SBT6_9GAMM</name>
<keyword evidence="3" id="KW-1185">Reference proteome</keyword>
<proteinExistence type="predicted"/>
<dbReference type="Gene3D" id="1.10.260.40">
    <property type="entry name" value="lambda repressor-like DNA-binding domains"/>
    <property type="match status" value="1"/>
</dbReference>
<dbReference type="EMBL" id="FOMJ01000005">
    <property type="protein sequence ID" value="SFD43926.1"/>
    <property type="molecule type" value="Genomic_DNA"/>
</dbReference>
<feature type="domain" description="HTH cro/C1-type" evidence="1">
    <location>
        <begin position="75"/>
        <end position="129"/>
    </location>
</feature>
<gene>
    <name evidence="2" type="ORF">SAMN05660831_01644</name>
</gene>
<dbReference type="InterPro" id="IPR010982">
    <property type="entry name" value="Lambda_DNA-bd_dom_sf"/>
</dbReference>
<sequence length="134" mass="15680">MMEETADITQIIRRNDGHPEYAVVPYDQYQRMLERMEELIDLHETDKVRERMHTGEEESVPLELVQRIDAGESPVRVWREHRGIERRELAEATDIGDRALYMIEAGKREPSTRVLRQLASRLDVDVDDLLPPAD</sequence>
<reference evidence="2 3" key="1">
    <citation type="submission" date="2016-10" db="EMBL/GenBank/DDBJ databases">
        <authorList>
            <person name="de Groot N.N."/>
        </authorList>
    </citation>
    <scope>NUCLEOTIDE SEQUENCE [LARGE SCALE GENOMIC DNA]</scope>
    <source>
        <strain evidence="2 3">HL3</strain>
    </source>
</reference>
<dbReference type="SUPFAM" id="SSF47413">
    <property type="entry name" value="lambda repressor-like DNA-binding domains"/>
    <property type="match status" value="1"/>
</dbReference>
<accession>A0A1I1SBT6</accession>